<keyword evidence="2" id="KW-1185">Reference proteome</keyword>
<evidence type="ECO:0000313" key="2">
    <source>
        <dbReference type="Proteomes" id="UP000800200"/>
    </source>
</evidence>
<accession>A0A6A6DZS1</accession>
<evidence type="ECO:0008006" key="3">
    <source>
        <dbReference type="Google" id="ProtNLM"/>
    </source>
</evidence>
<evidence type="ECO:0000313" key="1">
    <source>
        <dbReference type="EMBL" id="KAF2184493.1"/>
    </source>
</evidence>
<dbReference type="OrthoDB" id="3559235at2759"/>
<protein>
    <recommendedName>
        <fullName evidence="3">Fungal N-terminal domain-containing protein</fullName>
    </recommendedName>
</protein>
<gene>
    <name evidence="1" type="ORF">K469DRAFT_634037</name>
</gene>
<dbReference type="AlphaFoldDB" id="A0A6A6DZS1"/>
<proteinExistence type="predicted"/>
<sequence length="289" mass="31344">MSGLEVLSAVSAASSLLEAAIGIIRRIRKALEQQKDLTKVLSSYHDELMNIKNVIQIVKDEEALQTAAVASQLVRIEDFAARLVDSLQFVDPGTKSSMRQLAHQLVQGSKDEKALASIMDELGRAKSSLSLRIQVANVGLTRIVGNTLVANAEVVNRVDLVLQQVFGEGRGLKLAELLKNRPARDDGMVPLSDGDIVCLSDGVASLDGDADVAPKPAMNDPTSRIVIHNSTEEQALQINGPIGEKGWWEVCHLEIRNNRAVGRSIQVNHGTSMDVFERLLVSRAADLSR</sequence>
<dbReference type="EMBL" id="ML994638">
    <property type="protein sequence ID" value="KAF2184493.1"/>
    <property type="molecule type" value="Genomic_DNA"/>
</dbReference>
<name>A0A6A6DZS1_9PEZI</name>
<organism evidence="1 2">
    <name type="scientific">Zopfia rhizophila CBS 207.26</name>
    <dbReference type="NCBI Taxonomy" id="1314779"/>
    <lineage>
        <taxon>Eukaryota</taxon>
        <taxon>Fungi</taxon>
        <taxon>Dikarya</taxon>
        <taxon>Ascomycota</taxon>
        <taxon>Pezizomycotina</taxon>
        <taxon>Dothideomycetes</taxon>
        <taxon>Dothideomycetes incertae sedis</taxon>
        <taxon>Zopfiaceae</taxon>
        <taxon>Zopfia</taxon>
    </lineage>
</organism>
<dbReference type="Proteomes" id="UP000800200">
    <property type="component" value="Unassembled WGS sequence"/>
</dbReference>
<reference evidence="1" key="1">
    <citation type="journal article" date="2020" name="Stud. Mycol.">
        <title>101 Dothideomycetes genomes: a test case for predicting lifestyles and emergence of pathogens.</title>
        <authorList>
            <person name="Haridas S."/>
            <person name="Albert R."/>
            <person name="Binder M."/>
            <person name="Bloem J."/>
            <person name="Labutti K."/>
            <person name="Salamov A."/>
            <person name="Andreopoulos B."/>
            <person name="Baker S."/>
            <person name="Barry K."/>
            <person name="Bills G."/>
            <person name="Bluhm B."/>
            <person name="Cannon C."/>
            <person name="Castanera R."/>
            <person name="Culley D."/>
            <person name="Daum C."/>
            <person name="Ezra D."/>
            <person name="Gonzalez J."/>
            <person name="Henrissat B."/>
            <person name="Kuo A."/>
            <person name="Liang C."/>
            <person name="Lipzen A."/>
            <person name="Lutzoni F."/>
            <person name="Magnuson J."/>
            <person name="Mondo S."/>
            <person name="Nolan M."/>
            <person name="Ohm R."/>
            <person name="Pangilinan J."/>
            <person name="Park H.-J."/>
            <person name="Ramirez L."/>
            <person name="Alfaro M."/>
            <person name="Sun H."/>
            <person name="Tritt A."/>
            <person name="Yoshinaga Y."/>
            <person name="Zwiers L.-H."/>
            <person name="Turgeon B."/>
            <person name="Goodwin S."/>
            <person name="Spatafora J."/>
            <person name="Crous P."/>
            <person name="Grigoriev I."/>
        </authorList>
    </citation>
    <scope>NUCLEOTIDE SEQUENCE</scope>
    <source>
        <strain evidence="1">CBS 207.26</strain>
    </source>
</reference>